<dbReference type="GO" id="GO:0003676">
    <property type="term" value="F:nucleic acid binding"/>
    <property type="evidence" value="ECO:0007669"/>
    <property type="project" value="InterPro"/>
</dbReference>
<evidence type="ECO:0000313" key="5">
    <source>
        <dbReference type="Proteomes" id="UP000823749"/>
    </source>
</evidence>
<dbReference type="InterPro" id="IPR001878">
    <property type="entry name" value="Znf_CCHC"/>
</dbReference>
<dbReference type="CDD" id="cd00303">
    <property type="entry name" value="retropepsin_like"/>
    <property type="match status" value="1"/>
</dbReference>
<dbReference type="PANTHER" id="PTHR34482">
    <property type="entry name" value="DNA DAMAGE-INDUCIBLE PROTEIN 1-LIKE"/>
    <property type="match status" value="1"/>
</dbReference>
<name>A0AAV6LC08_9ERIC</name>
<feature type="region of interest" description="Disordered" evidence="2">
    <location>
        <begin position="150"/>
        <end position="169"/>
    </location>
</feature>
<dbReference type="Proteomes" id="UP000823749">
    <property type="component" value="Chromosome 2"/>
</dbReference>
<sequence length="337" mass="37999">MRCSETQKVGLASYQLEGEAHRWWTMKEEAEPRIVWTRFLEVFREKYVPQSLQDAKCTEFQQLKQKGQTTVSEYEAEFTNLAEYAPHMVATENRKARKFEDGLKPEIQKVVRPMRLPTYAEVVDRALLVEQENEESKRFFENRKCQKFNSGKKSGEGSFKKQNTGSEVGKPTNNLPLCATCGKPHSDICMRTIGGCFNCGKVGHLKKDCPNLRPGTINVQNSGHAMEQRQGQTAPGQRNDGRQRQGKAFALMPGDPRNTEEVVAGNISICSILAYALIDSGSTHSFISPRLATKIFKIAEPLGYDLLVSQLMSRSVVCTTVYRNCDVRFDDMCLHAT</sequence>
<keyword evidence="1" id="KW-0479">Metal-binding</keyword>
<gene>
    <name evidence="4" type="ORF">RHGRI_004773</name>
</gene>
<protein>
    <recommendedName>
        <fullName evidence="3">CCHC-type domain-containing protein</fullName>
    </recommendedName>
</protein>
<dbReference type="Pfam" id="PF03732">
    <property type="entry name" value="Retrotrans_gag"/>
    <property type="match status" value="1"/>
</dbReference>
<evidence type="ECO:0000256" key="2">
    <source>
        <dbReference type="SAM" id="MobiDB-lite"/>
    </source>
</evidence>
<dbReference type="GO" id="GO:0008270">
    <property type="term" value="F:zinc ion binding"/>
    <property type="evidence" value="ECO:0007669"/>
    <property type="project" value="UniProtKB-KW"/>
</dbReference>
<feature type="domain" description="CCHC-type" evidence="3">
    <location>
        <begin position="196"/>
        <end position="211"/>
    </location>
</feature>
<dbReference type="EMBL" id="JACTNZ010000002">
    <property type="protein sequence ID" value="KAG5561843.1"/>
    <property type="molecule type" value="Genomic_DNA"/>
</dbReference>
<feature type="compositionally biased region" description="Polar residues" evidence="2">
    <location>
        <begin position="223"/>
        <end position="236"/>
    </location>
</feature>
<proteinExistence type="predicted"/>
<accession>A0AAV6LC08</accession>
<evidence type="ECO:0000259" key="3">
    <source>
        <dbReference type="PROSITE" id="PS50158"/>
    </source>
</evidence>
<dbReference type="InterPro" id="IPR005162">
    <property type="entry name" value="Retrotrans_gag_dom"/>
</dbReference>
<dbReference type="PANTHER" id="PTHR34482:SF36">
    <property type="entry name" value="RETROTRANSPOSON GAG DOMAIN-CONTAINING PROTEIN"/>
    <property type="match status" value="1"/>
</dbReference>
<comment type="caution">
    <text evidence="4">The sequence shown here is derived from an EMBL/GenBank/DDBJ whole genome shotgun (WGS) entry which is preliminary data.</text>
</comment>
<keyword evidence="5" id="KW-1185">Reference proteome</keyword>
<evidence type="ECO:0000313" key="4">
    <source>
        <dbReference type="EMBL" id="KAG5561843.1"/>
    </source>
</evidence>
<dbReference type="AlphaFoldDB" id="A0AAV6LC08"/>
<keyword evidence="1" id="KW-0863">Zinc-finger</keyword>
<feature type="region of interest" description="Disordered" evidence="2">
    <location>
        <begin position="223"/>
        <end position="243"/>
    </location>
</feature>
<organism evidence="4 5">
    <name type="scientific">Rhododendron griersonianum</name>
    <dbReference type="NCBI Taxonomy" id="479676"/>
    <lineage>
        <taxon>Eukaryota</taxon>
        <taxon>Viridiplantae</taxon>
        <taxon>Streptophyta</taxon>
        <taxon>Embryophyta</taxon>
        <taxon>Tracheophyta</taxon>
        <taxon>Spermatophyta</taxon>
        <taxon>Magnoliopsida</taxon>
        <taxon>eudicotyledons</taxon>
        <taxon>Gunneridae</taxon>
        <taxon>Pentapetalae</taxon>
        <taxon>asterids</taxon>
        <taxon>Ericales</taxon>
        <taxon>Ericaceae</taxon>
        <taxon>Ericoideae</taxon>
        <taxon>Rhodoreae</taxon>
        <taxon>Rhododendron</taxon>
    </lineage>
</organism>
<dbReference type="InterPro" id="IPR036875">
    <property type="entry name" value="Znf_CCHC_sf"/>
</dbReference>
<dbReference type="Pfam" id="PF00098">
    <property type="entry name" value="zf-CCHC"/>
    <property type="match status" value="1"/>
</dbReference>
<dbReference type="Pfam" id="PF08284">
    <property type="entry name" value="RVP_2"/>
    <property type="match status" value="1"/>
</dbReference>
<evidence type="ECO:0000256" key="1">
    <source>
        <dbReference type="PROSITE-ProRule" id="PRU00047"/>
    </source>
</evidence>
<dbReference type="PROSITE" id="PS50158">
    <property type="entry name" value="ZF_CCHC"/>
    <property type="match status" value="1"/>
</dbReference>
<keyword evidence="1" id="KW-0862">Zinc</keyword>
<dbReference type="SUPFAM" id="SSF57756">
    <property type="entry name" value="Retrovirus zinc finger-like domains"/>
    <property type="match status" value="1"/>
</dbReference>
<reference evidence="4" key="1">
    <citation type="submission" date="2020-08" db="EMBL/GenBank/DDBJ databases">
        <title>Plant Genome Project.</title>
        <authorList>
            <person name="Zhang R.-G."/>
        </authorList>
    </citation>
    <scope>NUCLEOTIDE SEQUENCE</scope>
    <source>
        <strain evidence="4">WSP0</strain>
        <tissue evidence="4">Leaf</tissue>
    </source>
</reference>
<dbReference type="Gene3D" id="4.10.60.10">
    <property type="entry name" value="Zinc finger, CCHC-type"/>
    <property type="match status" value="1"/>
</dbReference>
<dbReference type="SMART" id="SM00343">
    <property type="entry name" value="ZnF_C2HC"/>
    <property type="match status" value="1"/>
</dbReference>